<name>A0A9P7RXG0_9AGAR</name>
<feature type="compositionally biased region" description="Polar residues" evidence="1">
    <location>
        <begin position="143"/>
        <end position="161"/>
    </location>
</feature>
<dbReference type="GeneID" id="66079646"/>
<organism evidence="2 3">
    <name type="scientific">Marasmius oreades</name>
    <name type="common">fairy-ring Marasmius</name>
    <dbReference type="NCBI Taxonomy" id="181124"/>
    <lineage>
        <taxon>Eukaryota</taxon>
        <taxon>Fungi</taxon>
        <taxon>Dikarya</taxon>
        <taxon>Basidiomycota</taxon>
        <taxon>Agaricomycotina</taxon>
        <taxon>Agaricomycetes</taxon>
        <taxon>Agaricomycetidae</taxon>
        <taxon>Agaricales</taxon>
        <taxon>Marasmiineae</taxon>
        <taxon>Marasmiaceae</taxon>
        <taxon>Marasmius</taxon>
    </lineage>
</organism>
<proteinExistence type="predicted"/>
<reference evidence="2" key="1">
    <citation type="journal article" date="2021" name="Genome Biol. Evol.">
        <title>The assembled and annotated genome of the fairy-ring fungus Marasmius oreades.</title>
        <authorList>
            <person name="Hiltunen M."/>
            <person name="Ament-Velasquez S.L."/>
            <person name="Johannesson H."/>
        </authorList>
    </citation>
    <scope>NUCLEOTIDE SEQUENCE</scope>
    <source>
        <strain evidence="2">03SP1</strain>
    </source>
</reference>
<sequence length="391" mass="42940">MGNFKKIISDYSSVPVGRSVAEKAHVKRADAVEVLKRSRVEFEGGVDAHERLPARGPTLHFDAAHFWDKPGLMDAFMEKDRDSSPDPPSSPFALSDILPLPPPSLPSFTLHTPASFDRRSDASSSTTPSPARSTHIPHEIDTPSFSLSDSARISFVRQTSPPACPPTEPLVYERSTSRKKSKSQGIQLTPATMNGQRTSRRRPKATITPVRKTASDPLVTTSSVRVIRSPPPGNSPFSTIDTVDRDNPLANENGDSTAPHSKCTKKSEKKTKAKVRARSECQEANKNGEIDVERQEKCSMPALTDSDVDQPADESTVIGVAENTSPTPMEHRPTNSKLNFLCEDPGPKIEVRQVLSADLRARYEMLHARMKMEAEASWENFEFEGGTADVK</sequence>
<dbReference type="OrthoDB" id="3071557at2759"/>
<evidence type="ECO:0000256" key="1">
    <source>
        <dbReference type="SAM" id="MobiDB-lite"/>
    </source>
</evidence>
<dbReference type="EMBL" id="CM032186">
    <property type="protein sequence ID" value="KAG7091541.1"/>
    <property type="molecule type" value="Genomic_DNA"/>
</dbReference>
<feature type="compositionally biased region" description="Basic and acidic residues" evidence="1">
    <location>
        <begin position="277"/>
        <end position="296"/>
    </location>
</feature>
<evidence type="ECO:0000313" key="3">
    <source>
        <dbReference type="Proteomes" id="UP001049176"/>
    </source>
</evidence>
<dbReference type="RefSeq" id="XP_043008011.1">
    <property type="nucleotide sequence ID" value="XM_043155541.1"/>
</dbReference>
<feature type="region of interest" description="Disordered" evidence="1">
    <location>
        <begin position="77"/>
        <end position="296"/>
    </location>
</feature>
<protein>
    <submittedName>
        <fullName evidence="2">Uncharacterized protein</fullName>
    </submittedName>
</protein>
<feature type="compositionally biased region" description="Basic residues" evidence="1">
    <location>
        <begin position="262"/>
        <end position="276"/>
    </location>
</feature>
<dbReference type="KEGG" id="more:E1B28_010570"/>
<feature type="compositionally biased region" description="Low complexity" evidence="1">
    <location>
        <begin position="122"/>
        <end position="134"/>
    </location>
</feature>
<comment type="caution">
    <text evidence="2">The sequence shown here is derived from an EMBL/GenBank/DDBJ whole genome shotgun (WGS) entry which is preliminary data.</text>
</comment>
<dbReference type="AlphaFoldDB" id="A0A9P7RXG0"/>
<feature type="compositionally biased region" description="Polar residues" evidence="1">
    <location>
        <begin position="183"/>
        <end position="197"/>
    </location>
</feature>
<keyword evidence="3" id="KW-1185">Reference proteome</keyword>
<accession>A0A9P7RXG0</accession>
<evidence type="ECO:0000313" key="2">
    <source>
        <dbReference type="EMBL" id="KAG7091541.1"/>
    </source>
</evidence>
<dbReference type="Proteomes" id="UP001049176">
    <property type="component" value="Chromosome 6"/>
</dbReference>
<gene>
    <name evidence="2" type="ORF">E1B28_010570</name>
</gene>